<dbReference type="Proteomes" id="UP000694561">
    <property type="component" value="Unplaced"/>
</dbReference>
<dbReference type="AlphaFoldDB" id="A0A8C6AHH8"/>
<organism evidence="2 3">
    <name type="scientific">Monodon monoceros</name>
    <name type="common">Narwhal</name>
    <name type="synonym">Ceratodon monodon</name>
    <dbReference type="NCBI Taxonomy" id="40151"/>
    <lineage>
        <taxon>Eukaryota</taxon>
        <taxon>Metazoa</taxon>
        <taxon>Chordata</taxon>
        <taxon>Craniata</taxon>
        <taxon>Vertebrata</taxon>
        <taxon>Euteleostomi</taxon>
        <taxon>Mammalia</taxon>
        <taxon>Eutheria</taxon>
        <taxon>Laurasiatheria</taxon>
        <taxon>Artiodactyla</taxon>
        <taxon>Whippomorpha</taxon>
        <taxon>Cetacea</taxon>
        <taxon>Odontoceti</taxon>
        <taxon>Monodontidae</taxon>
        <taxon>Monodon</taxon>
    </lineage>
</organism>
<dbReference type="Ensembl" id="ENSMMNT00015001942.1">
    <property type="protein sequence ID" value="ENSMMNP00015001759.1"/>
    <property type="gene ID" value="ENSMMNG00015001359.1"/>
</dbReference>
<accession>A0A8C6AHH8</accession>
<reference evidence="2" key="1">
    <citation type="submission" date="2025-08" db="UniProtKB">
        <authorList>
            <consortium name="Ensembl"/>
        </authorList>
    </citation>
    <scope>IDENTIFICATION</scope>
</reference>
<protein>
    <submittedName>
        <fullName evidence="2">Uncharacterized protein</fullName>
    </submittedName>
</protein>
<feature type="region of interest" description="Disordered" evidence="1">
    <location>
        <begin position="253"/>
        <end position="282"/>
    </location>
</feature>
<evidence type="ECO:0000313" key="2">
    <source>
        <dbReference type="Ensembl" id="ENSMMNP00015001759.1"/>
    </source>
</evidence>
<evidence type="ECO:0000313" key="3">
    <source>
        <dbReference type="Proteomes" id="UP000694561"/>
    </source>
</evidence>
<feature type="compositionally biased region" description="Basic and acidic residues" evidence="1">
    <location>
        <begin position="268"/>
        <end position="282"/>
    </location>
</feature>
<sequence>MAVWEAEELSLHHKELLTPRALTGDEHTDPHGQPPGVQLCCPTCRATCGSREAFENRCSSLEHTQMLALDMTVPWKRCSLPTGLSTLELCPRPNLREFGDVCTKAHSEQELQEWTRRTGMGLVPYQARPLAEYQRSRSEVLVLAETAEGVSMHCNQPLAHQAQEKQTRHAWTFTIHSEVRGQHGQGWVSWGLGSAVASPEAVIRLPCGVILGGVWCREGGARLVTLRAPHSTVTSLSVHRGSVTPFCRGSPEVQRFKEAKDPAGVTARKQEGRERPVHHPGP</sequence>
<name>A0A8C6AHH8_MONMO</name>
<evidence type="ECO:0000256" key="1">
    <source>
        <dbReference type="SAM" id="MobiDB-lite"/>
    </source>
</evidence>
<reference evidence="2" key="2">
    <citation type="submission" date="2025-09" db="UniProtKB">
        <authorList>
            <consortium name="Ensembl"/>
        </authorList>
    </citation>
    <scope>IDENTIFICATION</scope>
</reference>
<proteinExistence type="predicted"/>
<dbReference type="GeneTree" id="ENSGT00940000178207"/>
<keyword evidence="3" id="KW-1185">Reference proteome</keyword>